<evidence type="ECO:0000313" key="2">
    <source>
        <dbReference type="EMBL" id="PWG62758.1"/>
    </source>
</evidence>
<feature type="region of interest" description="Disordered" evidence="1">
    <location>
        <begin position="111"/>
        <end position="132"/>
    </location>
</feature>
<keyword evidence="3" id="KW-1185">Reference proteome</keyword>
<evidence type="ECO:0000256" key="1">
    <source>
        <dbReference type="SAM" id="MobiDB-lite"/>
    </source>
</evidence>
<name>A0A2U2N115_9BIFI</name>
<evidence type="ECO:0000313" key="3">
    <source>
        <dbReference type="Proteomes" id="UP000245876"/>
    </source>
</evidence>
<dbReference type="EMBL" id="QFFM01000032">
    <property type="protein sequence ID" value="PWG62758.1"/>
    <property type="molecule type" value="Genomic_DNA"/>
</dbReference>
<proteinExistence type="predicted"/>
<sequence>MTDDDDNNNAGDRDELGRFAQGNHPVTGFHTNPERRNTFPTKGRSFELTARRYLDMTDEQLANEMEKVERGELTQVQQLVLQLLASAKDGSNPVQQLKALRELLDRAEGRPRQALDATVGQPEPPQVNITFA</sequence>
<feature type="region of interest" description="Disordered" evidence="1">
    <location>
        <begin position="1"/>
        <end position="43"/>
    </location>
</feature>
<gene>
    <name evidence="2" type="ORF">DF196_11695</name>
</gene>
<dbReference type="OrthoDB" id="9814475at2"/>
<dbReference type="RefSeq" id="WP_109057978.1">
    <property type="nucleotide sequence ID" value="NZ_QFFM01000032.1"/>
</dbReference>
<accession>A0A2U2N115</accession>
<reference evidence="2 3" key="1">
    <citation type="journal article" date="2018" name="Int. J. Syst. Evol. Microbiol.">
        <title>Bifidobacterium callitrichidarum sp. nov. from the faeces of the emperor tamarin (Saguinus imperator).</title>
        <authorList>
            <person name="Modesto M."/>
            <person name="Michelini S."/>
            <person name="Sansosti M.C."/>
            <person name="De Filippo C."/>
            <person name="Cavalieri D."/>
            <person name="Qvirist L."/>
            <person name="Andlid T."/>
            <person name="Spiezio C."/>
            <person name="Sandri C."/>
            <person name="Pascarelli S."/>
            <person name="Sgorbati B."/>
            <person name="Mattarelli P."/>
        </authorList>
    </citation>
    <scope>NUCLEOTIDE SEQUENCE [LARGE SCALE GENOMIC DNA]</scope>
    <source>
        <strain evidence="2 3">TRI 5</strain>
    </source>
</reference>
<comment type="caution">
    <text evidence="2">The sequence shown here is derived from an EMBL/GenBank/DDBJ whole genome shotgun (WGS) entry which is preliminary data.</text>
</comment>
<organism evidence="2 3">
    <name type="scientific">Bifidobacterium callitrichidarum</name>
    <dbReference type="NCBI Taxonomy" id="2052941"/>
    <lineage>
        <taxon>Bacteria</taxon>
        <taxon>Bacillati</taxon>
        <taxon>Actinomycetota</taxon>
        <taxon>Actinomycetes</taxon>
        <taxon>Bifidobacteriales</taxon>
        <taxon>Bifidobacteriaceae</taxon>
        <taxon>Bifidobacterium</taxon>
    </lineage>
</organism>
<protein>
    <submittedName>
        <fullName evidence="2">Uncharacterized protein</fullName>
    </submittedName>
</protein>
<dbReference type="Proteomes" id="UP000245876">
    <property type="component" value="Unassembled WGS sequence"/>
</dbReference>
<dbReference type="AlphaFoldDB" id="A0A2U2N115"/>